<dbReference type="PROSITE" id="PS00098">
    <property type="entry name" value="THIOLASE_1"/>
    <property type="match status" value="1"/>
</dbReference>
<dbReference type="InterPro" id="IPR016039">
    <property type="entry name" value="Thiolase-like"/>
</dbReference>
<dbReference type="GO" id="GO:0006635">
    <property type="term" value="P:fatty acid beta-oxidation"/>
    <property type="evidence" value="ECO:0007669"/>
    <property type="project" value="TreeGrafter"/>
</dbReference>
<reference evidence="12" key="1">
    <citation type="journal article" date="2020" name="Stud. Mycol.">
        <title>101 Dothideomycetes genomes: a test case for predicting lifestyles and emergence of pathogens.</title>
        <authorList>
            <person name="Haridas S."/>
            <person name="Albert R."/>
            <person name="Binder M."/>
            <person name="Bloem J."/>
            <person name="Labutti K."/>
            <person name="Salamov A."/>
            <person name="Andreopoulos B."/>
            <person name="Baker S."/>
            <person name="Barry K."/>
            <person name="Bills G."/>
            <person name="Bluhm B."/>
            <person name="Cannon C."/>
            <person name="Castanera R."/>
            <person name="Culley D."/>
            <person name="Daum C."/>
            <person name="Ezra D."/>
            <person name="Gonzalez J."/>
            <person name="Henrissat B."/>
            <person name="Kuo A."/>
            <person name="Liang C."/>
            <person name="Lipzen A."/>
            <person name="Lutzoni F."/>
            <person name="Magnuson J."/>
            <person name="Mondo S."/>
            <person name="Nolan M."/>
            <person name="Ohm R."/>
            <person name="Pangilinan J."/>
            <person name="Park H.-J."/>
            <person name="Ramirez L."/>
            <person name="Alfaro M."/>
            <person name="Sun H."/>
            <person name="Tritt A."/>
            <person name="Yoshinaga Y."/>
            <person name="Zwiers L.-H."/>
            <person name="Turgeon B."/>
            <person name="Goodwin S."/>
            <person name="Spatafora J."/>
            <person name="Crous P."/>
            <person name="Grigoriev I."/>
        </authorList>
    </citation>
    <scope>NUCLEOTIDE SEQUENCE</scope>
    <source>
        <strain evidence="12">CBS 133067</strain>
    </source>
</reference>
<dbReference type="OrthoDB" id="5404651at2759"/>
<dbReference type="Pfam" id="PF02803">
    <property type="entry name" value="Thiolase_C"/>
    <property type="match status" value="1"/>
</dbReference>
<protein>
    <submittedName>
        <fullName evidence="12">Thiolase</fullName>
    </submittedName>
</protein>
<dbReference type="NCBIfam" id="TIGR01930">
    <property type="entry name" value="AcCoA-C-Actrans"/>
    <property type="match status" value="1"/>
</dbReference>
<dbReference type="InterPro" id="IPR020613">
    <property type="entry name" value="Thiolase_CS"/>
</dbReference>
<feature type="domain" description="Thiolase N-terminal" evidence="10">
    <location>
        <begin position="30"/>
        <end position="284"/>
    </location>
</feature>
<feature type="active site" description="Proton acceptor" evidence="8">
    <location>
        <position position="370"/>
    </location>
</feature>
<comment type="caution">
    <text evidence="12">The sequence shown here is derived from an EMBL/GenBank/DDBJ whole genome shotgun (WGS) entry which is preliminary data.</text>
</comment>
<dbReference type="InterPro" id="IPR020615">
    <property type="entry name" value="Thiolase_acyl_enz_int_AS"/>
</dbReference>
<evidence type="ECO:0000259" key="10">
    <source>
        <dbReference type="Pfam" id="PF00108"/>
    </source>
</evidence>
<evidence type="ECO:0000256" key="3">
    <source>
        <dbReference type="ARBA" id="ARBA00010982"/>
    </source>
</evidence>
<keyword evidence="13" id="KW-1185">Reference proteome</keyword>
<evidence type="ECO:0000313" key="13">
    <source>
        <dbReference type="Proteomes" id="UP000799772"/>
    </source>
</evidence>
<evidence type="ECO:0000256" key="7">
    <source>
        <dbReference type="ARBA" id="ARBA00047605"/>
    </source>
</evidence>
<comment type="cofactor">
    <cofactor evidence="1">
        <name>K(+)</name>
        <dbReference type="ChEBI" id="CHEBI:29103"/>
    </cofactor>
</comment>
<comment type="similarity">
    <text evidence="3 9">Belongs to the thiolase-like superfamily. Thiolase family.</text>
</comment>
<evidence type="ECO:0000256" key="4">
    <source>
        <dbReference type="ARBA" id="ARBA00022679"/>
    </source>
</evidence>
<keyword evidence="6 9" id="KW-0012">Acyltransferase</keyword>
<dbReference type="GO" id="GO:0005777">
    <property type="term" value="C:peroxisome"/>
    <property type="evidence" value="ECO:0007669"/>
    <property type="project" value="TreeGrafter"/>
</dbReference>
<keyword evidence="5" id="KW-0630">Potassium</keyword>
<evidence type="ECO:0000256" key="8">
    <source>
        <dbReference type="PIRSR" id="PIRSR000429-1"/>
    </source>
</evidence>
<dbReference type="Pfam" id="PF00108">
    <property type="entry name" value="Thiolase_N"/>
    <property type="match status" value="1"/>
</dbReference>
<dbReference type="Proteomes" id="UP000799772">
    <property type="component" value="Unassembled WGS sequence"/>
</dbReference>
<comment type="catalytic activity">
    <reaction evidence="7">
        <text>an acyl-CoA + acetyl-CoA = a 3-oxoacyl-CoA + CoA</text>
        <dbReference type="Rhea" id="RHEA:21564"/>
        <dbReference type="ChEBI" id="CHEBI:57287"/>
        <dbReference type="ChEBI" id="CHEBI:57288"/>
        <dbReference type="ChEBI" id="CHEBI:58342"/>
        <dbReference type="ChEBI" id="CHEBI:90726"/>
        <dbReference type="EC" id="2.3.1.16"/>
    </reaction>
</comment>
<dbReference type="EMBL" id="ML978123">
    <property type="protein sequence ID" value="KAF2102133.1"/>
    <property type="molecule type" value="Genomic_DNA"/>
</dbReference>
<comment type="pathway">
    <text evidence="2">Lipid metabolism; fatty acid metabolism.</text>
</comment>
<feature type="active site" description="Proton acceptor" evidence="8">
    <location>
        <position position="400"/>
    </location>
</feature>
<dbReference type="InterPro" id="IPR020617">
    <property type="entry name" value="Thiolase_C"/>
</dbReference>
<name>A0A9P4M8X9_9PEZI</name>
<feature type="active site" description="Acyl-thioester intermediate" evidence="8">
    <location>
        <position position="114"/>
    </location>
</feature>
<dbReference type="PIRSF" id="PIRSF000429">
    <property type="entry name" value="Ac-CoA_Ac_transf"/>
    <property type="match status" value="1"/>
</dbReference>
<dbReference type="PANTHER" id="PTHR43853:SF10">
    <property type="entry name" value="ACETYL-COA C-ACETYLTRANSFERASE"/>
    <property type="match status" value="1"/>
</dbReference>
<proteinExistence type="inferred from homology"/>
<dbReference type="PANTHER" id="PTHR43853">
    <property type="entry name" value="3-KETOACYL-COA THIOLASE, PEROXISOMAL"/>
    <property type="match status" value="1"/>
</dbReference>
<evidence type="ECO:0000256" key="1">
    <source>
        <dbReference type="ARBA" id="ARBA00001958"/>
    </source>
</evidence>
<evidence type="ECO:0000259" key="11">
    <source>
        <dbReference type="Pfam" id="PF02803"/>
    </source>
</evidence>
<dbReference type="GO" id="GO:0010124">
    <property type="term" value="P:phenylacetate catabolic process"/>
    <property type="evidence" value="ECO:0007669"/>
    <property type="project" value="TreeGrafter"/>
</dbReference>
<dbReference type="InterPro" id="IPR020616">
    <property type="entry name" value="Thiolase_N"/>
</dbReference>
<sequence length="415" mass="44467">MAYDRLKSIAAQVTGRSGLAAIQSKNPDDVVITLAIRTPLTKAKKGGFKDTHLDALAVKLLKEVVKRSNIDPQLVEDVCLGNVSDAKAAYYARAAALGAGFPNTTAASSVNRFCSSGLKAVQDIANQISMGSIDCGVAIGAESMSMGGDRLTRPFDDEVLENQEARDCMQPMGQTSENVGNDFNITREMQDRYAAESYHRAEVAQKNGWFDDEIVPIKTKVKDPKTGEEKEVVLTKDEGPRWGTTYEALSKIRPAFMPHGDKSTGGNSSQVTDGAAAVLLMKRSMAQELGQPILAKFVGATIAGLAPRIMGIGPSIAIPKLLTKFNISIDDIDVIELNEAFASMAVYCLNELKIDHSKMNIRGGAIALGHPLGATGTRQIVTGLSECRRQNKKILLTSMCIGTGQGMAGLFVNEQ</sequence>
<feature type="domain" description="Thiolase C-terminal" evidence="11">
    <location>
        <begin position="293"/>
        <end position="411"/>
    </location>
</feature>
<dbReference type="InterPro" id="IPR050215">
    <property type="entry name" value="Thiolase-like_sf_Thiolase"/>
</dbReference>
<evidence type="ECO:0000256" key="5">
    <source>
        <dbReference type="ARBA" id="ARBA00022958"/>
    </source>
</evidence>
<dbReference type="SUPFAM" id="SSF53901">
    <property type="entry name" value="Thiolase-like"/>
    <property type="match status" value="2"/>
</dbReference>
<dbReference type="Gene3D" id="3.40.47.10">
    <property type="match status" value="2"/>
</dbReference>
<dbReference type="GO" id="GO:0003988">
    <property type="term" value="F:acetyl-CoA C-acyltransferase activity"/>
    <property type="evidence" value="ECO:0007669"/>
    <property type="project" value="UniProtKB-EC"/>
</dbReference>
<dbReference type="InterPro" id="IPR002155">
    <property type="entry name" value="Thiolase"/>
</dbReference>
<organism evidence="12 13">
    <name type="scientific">Rhizodiscina lignyota</name>
    <dbReference type="NCBI Taxonomy" id="1504668"/>
    <lineage>
        <taxon>Eukaryota</taxon>
        <taxon>Fungi</taxon>
        <taxon>Dikarya</taxon>
        <taxon>Ascomycota</taxon>
        <taxon>Pezizomycotina</taxon>
        <taxon>Dothideomycetes</taxon>
        <taxon>Pleosporomycetidae</taxon>
        <taxon>Aulographales</taxon>
        <taxon>Rhizodiscinaceae</taxon>
        <taxon>Rhizodiscina</taxon>
    </lineage>
</organism>
<accession>A0A9P4M8X9</accession>
<gene>
    <name evidence="12" type="ORF">NA57DRAFT_54060</name>
</gene>
<evidence type="ECO:0000256" key="9">
    <source>
        <dbReference type="RuleBase" id="RU003557"/>
    </source>
</evidence>
<evidence type="ECO:0000313" key="12">
    <source>
        <dbReference type="EMBL" id="KAF2102133.1"/>
    </source>
</evidence>
<dbReference type="AlphaFoldDB" id="A0A9P4M8X9"/>
<evidence type="ECO:0000256" key="2">
    <source>
        <dbReference type="ARBA" id="ARBA00004872"/>
    </source>
</evidence>
<evidence type="ECO:0000256" key="6">
    <source>
        <dbReference type="ARBA" id="ARBA00023315"/>
    </source>
</evidence>
<dbReference type="CDD" id="cd00751">
    <property type="entry name" value="thiolase"/>
    <property type="match status" value="1"/>
</dbReference>
<dbReference type="PROSITE" id="PS00737">
    <property type="entry name" value="THIOLASE_2"/>
    <property type="match status" value="1"/>
</dbReference>
<keyword evidence="4 9" id="KW-0808">Transferase</keyword>